<evidence type="ECO:0000313" key="2">
    <source>
        <dbReference type="Proteomes" id="UP001303946"/>
    </source>
</evidence>
<organism evidence="1 2">
    <name type="scientific">Piscinibacter gummiphilus</name>
    <dbReference type="NCBI Taxonomy" id="946333"/>
    <lineage>
        <taxon>Bacteria</taxon>
        <taxon>Pseudomonadati</taxon>
        <taxon>Pseudomonadota</taxon>
        <taxon>Betaproteobacteria</taxon>
        <taxon>Burkholderiales</taxon>
        <taxon>Sphaerotilaceae</taxon>
        <taxon>Piscinibacter</taxon>
    </lineage>
</organism>
<dbReference type="RefSeq" id="WP_316698990.1">
    <property type="nucleotide sequence ID" value="NZ_CP136336.1"/>
</dbReference>
<keyword evidence="2" id="KW-1185">Reference proteome</keyword>
<accession>A0ABZ0CNF2</accession>
<protein>
    <submittedName>
        <fullName evidence="1">Uncharacterized protein</fullName>
    </submittedName>
</protein>
<gene>
    <name evidence="1" type="ORF">RXV79_16450</name>
</gene>
<proteinExistence type="predicted"/>
<sequence>MAKQTYTVVEVPGSKRSSERPYSHAVIGRRSGKISAITAEAHHKATAAQTKRWDTKSWNDWKRASEATVGQLYRNHNNVMVVARDYEVEIGQKFMAENPTLEGYLEKLEASRAKHIADLKASPDGELCVLQWSMSHKNAFKALGTFAKHHIDLQVVPCVVVAKKSKLAA</sequence>
<evidence type="ECO:0000313" key="1">
    <source>
        <dbReference type="EMBL" id="WOB06514.1"/>
    </source>
</evidence>
<reference evidence="1 2" key="1">
    <citation type="submission" date="2023-10" db="EMBL/GenBank/DDBJ databases">
        <title>Bacteria for the degradation of biodegradable plastic PBAT(Polybutylene adipate terephthalate).</title>
        <authorList>
            <person name="Weon H.-Y."/>
            <person name="Yeon J."/>
        </authorList>
    </citation>
    <scope>NUCLEOTIDE SEQUENCE [LARGE SCALE GENOMIC DNA]</scope>
    <source>
        <strain evidence="1 2">SBD 7-3</strain>
    </source>
</reference>
<dbReference type="EMBL" id="CP136336">
    <property type="protein sequence ID" value="WOB06514.1"/>
    <property type="molecule type" value="Genomic_DNA"/>
</dbReference>
<name>A0ABZ0CNF2_9BURK</name>
<dbReference type="Proteomes" id="UP001303946">
    <property type="component" value="Chromosome"/>
</dbReference>